<protein>
    <submittedName>
        <fullName evidence="1">Uncharacterized protein</fullName>
    </submittedName>
</protein>
<sequence length="85" mass="9802">MPLMRHLTKMRLKRRQKSLQTRSLMRLALMWLLGCHQLLKVISTNKNVDNSQARNAVAPARNVAPPESSAEVDDLERRLASLRRL</sequence>
<proteinExistence type="predicted"/>
<evidence type="ECO:0000313" key="1">
    <source>
        <dbReference type="EMBL" id="JAE14690.1"/>
    </source>
</evidence>
<dbReference type="EMBL" id="GBRH01183206">
    <property type="protein sequence ID" value="JAE14690.1"/>
    <property type="molecule type" value="Transcribed_RNA"/>
</dbReference>
<organism evidence="1">
    <name type="scientific">Arundo donax</name>
    <name type="common">Giant reed</name>
    <name type="synonym">Donax arundinaceus</name>
    <dbReference type="NCBI Taxonomy" id="35708"/>
    <lineage>
        <taxon>Eukaryota</taxon>
        <taxon>Viridiplantae</taxon>
        <taxon>Streptophyta</taxon>
        <taxon>Embryophyta</taxon>
        <taxon>Tracheophyta</taxon>
        <taxon>Spermatophyta</taxon>
        <taxon>Magnoliopsida</taxon>
        <taxon>Liliopsida</taxon>
        <taxon>Poales</taxon>
        <taxon>Poaceae</taxon>
        <taxon>PACMAD clade</taxon>
        <taxon>Arundinoideae</taxon>
        <taxon>Arundineae</taxon>
        <taxon>Arundo</taxon>
    </lineage>
</organism>
<name>A0A0A9FPD5_ARUDO</name>
<dbReference type="AlphaFoldDB" id="A0A0A9FPD5"/>
<accession>A0A0A9FPD5</accession>
<reference evidence="1" key="2">
    <citation type="journal article" date="2015" name="Data Brief">
        <title>Shoot transcriptome of the giant reed, Arundo donax.</title>
        <authorList>
            <person name="Barrero R.A."/>
            <person name="Guerrero F.D."/>
            <person name="Moolhuijzen P."/>
            <person name="Goolsby J.A."/>
            <person name="Tidwell J."/>
            <person name="Bellgard S.E."/>
            <person name="Bellgard M.I."/>
        </authorList>
    </citation>
    <scope>NUCLEOTIDE SEQUENCE</scope>
    <source>
        <tissue evidence="1">Shoot tissue taken approximately 20 cm above the soil surface</tissue>
    </source>
</reference>
<reference evidence="1" key="1">
    <citation type="submission" date="2014-09" db="EMBL/GenBank/DDBJ databases">
        <authorList>
            <person name="Magalhaes I.L.F."/>
            <person name="Oliveira U."/>
            <person name="Santos F.R."/>
            <person name="Vidigal T.H.D.A."/>
            <person name="Brescovit A.D."/>
            <person name="Santos A.J."/>
        </authorList>
    </citation>
    <scope>NUCLEOTIDE SEQUENCE</scope>
    <source>
        <tissue evidence="1">Shoot tissue taken approximately 20 cm above the soil surface</tissue>
    </source>
</reference>